<dbReference type="InterPro" id="IPR021732">
    <property type="entry name" value="DUF3301"/>
</dbReference>
<comment type="caution">
    <text evidence="1">The sequence shown here is derived from an EMBL/GenBank/DDBJ whole genome shotgun (WGS) entry which is preliminary data.</text>
</comment>
<evidence type="ECO:0000313" key="2">
    <source>
        <dbReference type="Proteomes" id="UP000651977"/>
    </source>
</evidence>
<dbReference type="EMBL" id="BMDY01000008">
    <property type="protein sequence ID" value="GGB03117.1"/>
    <property type="molecule type" value="Genomic_DNA"/>
</dbReference>
<dbReference type="Pfam" id="PF11743">
    <property type="entry name" value="DUF3301"/>
    <property type="match status" value="1"/>
</dbReference>
<sequence>MDLLAIFIFCLIVMLFWRRRKDAERAQYLIKQKCQQLDLQLLDVNFKREKPQKMAGYWRWCRFYQFEFSSTGDSRYQGQLIMAGSQYKFELPVYRVADDLFEG</sequence>
<dbReference type="RefSeq" id="WP_188407370.1">
    <property type="nucleotide sequence ID" value="NZ_BMDY01000008.1"/>
</dbReference>
<evidence type="ECO:0008006" key="3">
    <source>
        <dbReference type="Google" id="ProtNLM"/>
    </source>
</evidence>
<organism evidence="1 2">
    <name type="scientific">Agarivorans gilvus</name>
    <dbReference type="NCBI Taxonomy" id="680279"/>
    <lineage>
        <taxon>Bacteria</taxon>
        <taxon>Pseudomonadati</taxon>
        <taxon>Pseudomonadota</taxon>
        <taxon>Gammaproteobacteria</taxon>
        <taxon>Alteromonadales</taxon>
        <taxon>Alteromonadaceae</taxon>
        <taxon>Agarivorans</taxon>
    </lineage>
</organism>
<accession>A0ABQ1I0I7</accession>
<protein>
    <recommendedName>
        <fullName evidence="3">DUF3301 domain-containing protein</fullName>
    </recommendedName>
</protein>
<reference evidence="2" key="1">
    <citation type="journal article" date="2019" name="Int. J. Syst. Evol. Microbiol.">
        <title>The Global Catalogue of Microorganisms (GCM) 10K type strain sequencing project: providing services to taxonomists for standard genome sequencing and annotation.</title>
        <authorList>
            <consortium name="The Broad Institute Genomics Platform"/>
            <consortium name="The Broad Institute Genome Sequencing Center for Infectious Disease"/>
            <person name="Wu L."/>
            <person name="Ma J."/>
        </authorList>
    </citation>
    <scope>NUCLEOTIDE SEQUENCE [LARGE SCALE GENOMIC DNA]</scope>
    <source>
        <strain evidence="2">CGMCC 1.10131</strain>
    </source>
</reference>
<proteinExistence type="predicted"/>
<dbReference type="Proteomes" id="UP000651977">
    <property type="component" value="Unassembled WGS sequence"/>
</dbReference>
<evidence type="ECO:0000313" key="1">
    <source>
        <dbReference type="EMBL" id="GGB03117.1"/>
    </source>
</evidence>
<name>A0ABQ1I0I7_9ALTE</name>
<keyword evidence="2" id="KW-1185">Reference proteome</keyword>
<gene>
    <name evidence="1" type="ORF">GCM10007414_15580</name>
</gene>